<dbReference type="CDD" id="cd06171">
    <property type="entry name" value="Sigma70_r4"/>
    <property type="match status" value="1"/>
</dbReference>
<dbReference type="InterPro" id="IPR013324">
    <property type="entry name" value="RNA_pol_sigma_r3/r4-like"/>
</dbReference>
<evidence type="ECO:0000256" key="2">
    <source>
        <dbReference type="ARBA" id="ARBA00023015"/>
    </source>
</evidence>
<dbReference type="Gene3D" id="1.10.10.10">
    <property type="entry name" value="Winged helix-like DNA-binding domain superfamily/Winged helix DNA-binding domain"/>
    <property type="match status" value="1"/>
</dbReference>
<keyword evidence="2" id="KW-0805">Transcription regulation</keyword>
<evidence type="ECO:0000256" key="1">
    <source>
        <dbReference type="ARBA" id="ARBA00010641"/>
    </source>
</evidence>
<dbReference type="InterPro" id="IPR036388">
    <property type="entry name" value="WH-like_DNA-bd_sf"/>
</dbReference>
<name>A0A6J6G5A8_9ZZZZ</name>
<dbReference type="PANTHER" id="PTHR43133">
    <property type="entry name" value="RNA POLYMERASE ECF-TYPE SIGMA FACTO"/>
    <property type="match status" value="1"/>
</dbReference>
<feature type="domain" description="RNA polymerase sigma factor 70 region 4 type 2" evidence="8">
    <location>
        <begin position="96"/>
        <end position="147"/>
    </location>
</feature>
<dbReference type="EMBL" id="CAEZTS010000190">
    <property type="protein sequence ID" value="CAB4592038.1"/>
    <property type="molecule type" value="Genomic_DNA"/>
</dbReference>
<keyword evidence="5" id="KW-0804">Transcription</keyword>
<accession>A0A6J6G5A8</accession>
<dbReference type="Pfam" id="PF04542">
    <property type="entry name" value="Sigma70_r2"/>
    <property type="match status" value="1"/>
</dbReference>
<feature type="region of interest" description="Disordered" evidence="6">
    <location>
        <begin position="157"/>
        <end position="193"/>
    </location>
</feature>
<evidence type="ECO:0000259" key="7">
    <source>
        <dbReference type="Pfam" id="PF04542"/>
    </source>
</evidence>
<dbReference type="GO" id="GO:0003677">
    <property type="term" value="F:DNA binding"/>
    <property type="evidence" value="ECO:0007669"/>
    <property type="project" value="UniProtKB-KW"/>
</dbReference>
<dbReference type="InterPro" id="IPR007627">
    <property type="entry name" value="RNA_pol_sigma70_r2"/>
</dbReference>
<evidence type="ECO:0000256" key="6">
    <source>
        <dbReference type="SAM" id="MobiDB-lite"/>
    </source>
</evidence>
<evidence type="ECO:0000256" key="5">
    <source>
        <dbReference type="ARBA" id="ARBA00023163"/>
    </source>
</evidence>
<dbReference type="Gene3D" id="1.10.1740.10">
    <property type="match status" value="1"/>
</dbReference>
<feature type="domain" description="RNA polymerase sigma-70 region 2" evidence="7">
    <location>
        <begin position="25"/>
        <end position="76"/>
    </location>
</feature>
<reference evidence="9" key="1">
    <citation type="submission" date="2020-05" db="EMBL/GenBank/DDBJ databases">
        <authorList>
            <person name="Chiriac C."/>
            <person name="Salcher M."/>
            <person name="Ghai R."/>
            <person name="Kavagutti S V."/>
        </authorList>
    </citation>
    <scope>NUCLEOTIDE SEQUENCE</scope>
</reference>
<sequence length="193" mass="21569">MSGTDFEVFYRDAKDPCFRALLVTVGSAEEADDLLSESFTRALAKWDEVSAHPRPEAWVVRTALNLHRDRWRRSTRRRRRMDSVDVVPFTTPIDSELLDALRALPHRQREVVALRVLLDLSAEQTADALDIEIGTVGTHLRRALATLQDIVSATDSDGDAIELPTRDETPFQASTVNGRADESVGDSKEEEAP</sequence>
<proteinExistence type="inferred from homology"/>
<dbReference type="GO" id="GO:0006352">
    <property type="term" value="P:DNA-templated transcription initiation"/>
    <property type="evidence" value="ECO:0007669"/>
    <property type="project" value="InterPro"/>
</dbReference>
<protein>
    <submittedName>
        <fullName evidence="9">Unannotated protein</fullName>
    </submittedName>
</protein>
<evidence type="ECO:0000259" key="8">
    <source>
        <dbReference type="Pfam" id="PF08281"/>
    </source>
</evidence>
<dbReference type="AlphaFoldDB" id="A0A6J6G5A8"/>
<comment type="similarity">
    <text evidence="1">Belongs to the sigma-70 factor family. ECF subfamily.</text>
</comment>
<dbReference type="GO" id="GO:0016987">
    <property type="term" value="F:sigma factor activity"/>
    <property type="evidence" value="ECO:0007669"/>
    <property type="project" value="UniProtKB-KW"/>
</dbReference>
<evidence type="ECO:0000313" key="9">
    <source>
        <dbReference type="EMBL" id="CAB4592038.1"/>
    </source>
</evidence>
<dbReference type="Pfam" id="PF08281">
    <property type="entry name" value="Sigma70_r4_2"/>
    <property type="match status" value="1"/>
</dbReference>
<keyword evidence="3" id="KW-0731">Sigma factor</keyword>
<gene>
    <name evidence="9" type="ORF">UFOPK1722_01693</name>
</gene>
<evidence type="ECO:0000256" key="3">
    <source>
        <dbReference type="ARBA" id="ARBA00023082"/>
    </source>
</evidence>
<dbReference type="SUPFAM" id="SSF88659">
    <property type="entry name" value="Sigma3 and sigma4 domains of RNA polymerase sigma factors"/>
    <property type="match status" value="1"/>
</dbReference>
<feature type="compositionally biased region" description="Basic and acidic residues" evidence="6">
    <location>
        <begin position="179"/>
        <end position="193"/>
    </location>
</feature>
<organism evidence="9">
    <name type="scientific">freshwater metagenome</name>
    <dbReference type="NCBI Taxonomy" id="449393"/>
    <lineage>
        <taxon>unclassified sequences</taxon>
        <taxon>metagenomes</taxon>
        <taxon>ecological metagenomes</taxon>
    </lineage>
</organism>
<dbReference type="InterPro" id="IPR039425">
    <property type="entry name" value="RNA_pol_sigma-70-like"/>
</dbReference>
<dbReference type="InterPro" id="IPR013325">
    <property type="entry name" value="RNA_pol_sigma_r2"/>
</dbReference>
<dbReference type="InterPro" id="IPR013249">
    <property type="entry name" value="RNA_pol_sigma70_r4_t2"/>
</dbReference>
<dbReference type="PANTHER" id="PTHR43133:SF50">
    <property type="entry name" value="ECF RNA POLYMERASE SIGMA FACTOR SIGM"/>
    <property type="match status" value="1"/>
</dbReference>
<dbReference type="SUPFAM" id="SSF88946">
    <property type="entry name" value="Sigma2 domain of RNA polymerase sigma factors"/>
    <property type="match status" value="1"/>
</dbReference>
<evidence type="ECO:0000256" key="4">
    <source>
        <dbReference type="ARBA" id="ARBA00023125"/>
    </source>
</evidence>
<keyword evidence="4" id="KW-0238">DNA-binding</keyword>